<dbReference type="CDD" id="cd06223">
    <property type="entry name" value="PRTases_typeI"/>
    <property type="match status" value="1"/>
</dbReference>
<keyword evidence="2" id="KW-0808">Transferase</keyword>
<evidence type="ECO:0000259" key="1">
    <source>
        <dbReference type="Pfam" id="PF00156"/>
    </source>
</evidence>
<dbReference type="Pfam" id="PF00156">
    <property type="entry name" value="Pribosyltran"/>
    <property type="match status" value="1"/>
</dbReference>
<evidence type="ECO:0000313" key="2">
    <source>
        <dbReference type="EMBL" id="AIF07701.1"/>
    </source>
</evidence>
<dbReference type="Gene3D" id="3.30.1310.20">
    <property type="entry name" value="PRTase-like"/>
    <property type="match status" value="1"/>
</dbReference>
<dbReference type="EMBL" id="KF900810">
    <property type="protein sequence ID" value="AIF07701.1"/>
    <property type="molecule type" value="Genomic_DNA"/>
</dbReference>
<feature type="domain" description="Phosphoribosyltransferase" evidence="1">
    <location>
        <begin position="18"/>
        <end position="169"/>
    </location>
</feature>
<protein>
    <submittedName>
        <fullName evidence="2">Phosphoribosyltransferase</fullName>
    </submittedName>
</protein>
<proteinExistence type="predicted"/>
<name>A0A075GUX6_9ARCH</name>
<dbReference type="InterPro" id="IPR000836">
    <property type="entry name" value="PRTase_dom"/>
</dbReference>
<dbReference type="InterPro" id="IPR029057">
    <property type="entry name" value="PRTase-like"/>
</dbReference>
<sequence length="208" mass="23089">MFSDRVDAGNRLALKMADIIDENTVVLAIPRGGVVIGHQIAKRYGLQLDVIVSKKLTLPENPEFGIGAITYDGVTYLPDSYAEYFTQTSLQNEISIKKAEVEEKQRKLRGSSEYNLTNKNVIVVDDGIATGSTVLVVAKWLETKTSHASIASPVVAADMFEPLKQKFQNVFAVETPTNFMSISDFYANFKQVSDEEVIDILKKYAETE</sequence>
<reference evidence="2" key="1">
    <citation type="journal article" date="2014" name="Genome Biol. Evol.">
        <title>Pangenome evidence for extensive interdomain horizontal transfer affecting lineage core and shell genes in uncultured planktonic thaumarchaeota and euryarchaeota.</title>
        <authorList>
            <person name="Deschamps P."/>
            <person name="Zivanovic Y."/>
            <person name="Moreira D."/>
            <person name="Rodriguez-Valera F."/>
            <person name="Lopez-Garcia P."/>
        </authorList>
    </citation>
    <scope>NUCLEOTIDE SEQUENCE</scope>
</reference>
<dbReference type="GO" id="GO:0016757">
    <property type="term" value="F:glycosyltransferase activity"/>
    <property type="evidence" value="ECO:0007669"/>
    <property type="project" value="UniProtKB-KW"/>
</dbReference>
<dbReference type="Gene3D" id="3.40.50.2020">
    <property type="match status" value="1"/>
</dbReference>
<organism evidence="2">
    <name type="scientific">uncultured marine thaumarchaeote KM3_23_E01</name>
    <dbReference type="NCBI Taxonomy" id="1456099"/>
    <lineage>
        <taxon>Archaea</taxon>
        <taxon>Nitrososphaerota</taxon>
        <taxon>environmental samples</taxon>
    </lineage>
</organism>
<dbReference type="AlphaFoldDB" id="A0A075GUX6"/>
<dbReference type="SUPFAM" id="SSF53271">
    <property type="entry name" value="PRTase-like"/>
    <property type="match status" value="1"/>
</dbReference>
<keyword evidence="2" id="KW-0328">Glycosyltransferase</keyword>
<accession>A0A075GUX6</accession>